<protein>
    <submittedName>
        <fullName evidence="1">Uncharacterized protein LOC103956206 isoform X2</fullName>
    </submittedName>
</protein>
<name>A0A2P2LKB6_RHIMU</name>
<sequence>MKSILGGTFFPICCEAEQIDQVLSNASHNRWNNLTLQVDHFDGTLMHWPCSFSV</sequence>
<evidence type="ECO:0000313" key="1">
    <source>
        <dbReference type="EMBL" id="MBX18415.1"/>
    </source>
</evidence>
<organism evidence="1">
    <name type="scientific">Rhizophora mucronata</name>
    <name type="common">Asiatic mangrove</name>
    <dbReference type="NCBI Taxonomy" id="61149"/>
    <lineage>
        <taxon>Eukaryota</taxon>
        <taxon>Viridiplantae</taxon>
        <taxon>Streptophyta</taxon>
        <taxon>Embryophyta</taxon>
        <taxon>Tracheophyta</taxon>
        <taxon>Spermatophyta</taxon>
        <taxon>Magnoliopsida</taxon>
        <taxon>eudicotyledons</taxon>
        <taxon>Gunneridae</taxon>
        <taxon>Pentapetalae</taxon>
        <taxon>rosids</taxon>
        <taxon>fabids</taxon>
        <taxon>Malpighiales</taxon>
        <taxon>Rhizophoraceae</taxon>
        <taxon>Rhizophora</taxon>
    </lineage>
</organism>
<dbReference type="AlphaFoldDB" id="A0A2P2LKB6"/>
<proteinExistence type="predicted"/>
<reference evidence="1" key="1">
    <citation type="submission" date="2018-02" db="EMBL/GenBank/DDBJ databases">
        <title>Rhizophora mucronata_Transcriptome.</title>
        <authorList>
            <person name="Meera S.P."/>
            <person name="Sreeshan A."/>
            <person name="Augustine A."/>
        </authorList>
    </citation>
    <scope>NUCLEOTIDE SEQUENCE</scope>
    <source>
        <tissue evidence="1">Leaf</tissue>
    </source>
</reference>
<dbReference type="EMBL" id="GGEC01037931">
    <property type="protein sequence ID" value="MBX18415.1"/>
    <property type="molecule type" value="Transcribed_RNA"/>
</dbReference>
<accession>A0A2P2LKB6</accession>